<organism evidence="1 2">
    <name type="scientific">Candidatus Thiomargarita nelsonii</name>
    <dbReference type="NCBI Taxonomy" id="1003181"/>
    <lineage>
        <taxon>Bacteria</taxon>
        <taxon>Pseudomonadati</taxon>
        <taxon>Pseudomonadota</taxon>
        <taxon>Gammaproteobacteria</taxon>
        <taxon>Thiotrichales</taxon>
        <taxon>Thiotrichaceae</taxon>
        <taxon>Thiomargarita</taxon>
    </lineage>
</organism>
<dbReference type="Gene3D" id="3.40.390.10">
    <property type="entry name" value="Collagenase (Catalytic Domain)"/>
    <property type="match status" value="1"/>
</dbReference>
<evidence type="ECO:0000313" key="1">
    <source>
        <dbReference type="EMBL" id="KHD11467.2"/>
    </source>
</evidence>
<keyword evidence="2" id="KW-1185">Reference proteome</keyword>
<reference evidence="1 2" key="1">
    <citation type="journal article" date="2016" name="Front. Microbiol.">
        <title>Single-Cell (Meta-)Genomics of a Dimorphic Candidatus Thiomargarita nelsonii Reveals Genomic Plasticity.</title>
        <authorList>
            <person name="Flood B.E."/>
            <person name="Fliss P."/>
            <person name="Jones D.S."/>
            <person name="Dick G.J."/>
            <person name="Jain S."/>
            <person name="Kaster A.K."/>
            <person name="Winkel M."/>
            <person name="Mussmann M."/>
            <person name="Bailey J."/>
        </authorList>
    </citation>
    <scope>NUCLEOTIDE SEQUENCE [LARGE SCALE GENOMIC DNA]</scope>
    <source>
        <strain evidence="1">Hydrate Ridge</strain>
    </source>
</reference>
<dbReference type="GO" id="GO:0008237">
    <property type="term" value="F:metallopeptidase activity"/>
    <property type="evidence" value="ECO:0007669"/>
    <property type="project" value="InterPro"/>
</dbReference>
<dbReference type="EMBL" id="JSZA02000197">
    <property type="protein sequence ID" value="KHD11467.2"/>
    <property type="molecule type" value="Genomic_DNA"/>
</dbReference>
<gene>
    <name evidence="1" type="ORF">PN36_29105</name>
</gene>
<proteinExistence type="predicted"/>
<dbReference type="InterPro" id="IPR024079">
    <property type="entry name" value="MetalloPept_cat_dom_sf"/>
</dbReference>
<name>A0A0A6PLF3_9GAMM</name>
<dbReference type="Pfam" id="PF06167">
    <property type="entry name" value="Peptidase_M90"/>
    <property type="match status" value="1"/>
</dbReference>
<comment type="caution">
    <text evidence="1">The sequence shown here is derived from an EMBL/GenBank/DDBJ whole genome shotgun (WGS) entry which is preliminary data.</text>
</comment>
<dbReference type="AlphaFoldDB" id="A0A0A6PLF3"/>
<evidence type="ECO:0000313" key="2">
    <source>
        <dbReference type="Proteomes" id="UP000030428"/>
    </source>
</evidence>
<accession>A0A0A6PLF3</accession>
<protein>
    <submittedName>
        <fullName evidence="1">Uncharacterized protein</fullName>
    </submittedName>
</protein>
<dbReference type="Proteomes" id="UP000030428">
    <property type="component" value="Unassembled WGS sequence"/>
</dbReference>
<sequence length="186" mass="21396">MIKFTDKETKKIQEVLNKYQRLLKCKKQQLQQIGRTNKAITKNKAGCVAETDTMGEWFKDNGTIVLTDSASTGSDFKDSAKQFRGTVAHEMSHAMMNNFDPRTCKSYTNYRKNPLMKEYMKVAGWNVTGTTLTETATDKAPTNYGKTNPKEDLAEATMLYLYEPETLKSRSPKRYKFIKELFEDKK</sequence>
<dbReference type="InterPro" id="IPR010384">
    <property type="entry name" value="MtfA_fam"/>
</dbReference>
<dbReference type="SUPFAM" id="SSF55486">
    <property type="entry name" value="Metalloproteases ('zincins'), catalytic domain"/>
    <property type="match status" value="1"/>
</dbReference>